<comment type="caution">
    <text evidence="1">The sequence shown here is derived from an EMBL/GenBank/DDBJ whole genome shotgun (WGS) entry which is preliminary data.</text>
</comment>
<sequence length="194" mass="21471">MTSQDEAGFSGSSRVAAALSSVARGAEPQKVVRNLSWREMEEFVSAACGMAGFQCVRDLRLKFGQKRIQVDVVAATPSLCLVIDCKRWKRRLSGQALHQAVLRCVERTKTVAEYVAGNYPGENLVFFMPLMLSLYEADRRVLHGVFVLSVDALTSVVRSPEQLLAGSTVGVKLSPSWLDFLESYNLNQSRLKKV</sequence>
<proteinExistence type="predicted"/>
<protein>
    <submittedName>
        <fullName evidence="1">NERD domain-containing protein</fullName>
    </submittedName>
</protein>
<dbReference type="AlphaFoldDB" id="A0A7C5LCH6"/>
<reference evidence="1" key="1">
    <citation type="journal article" date="2020" name="mSystems">
        <title>Genome- and Community-Level Interaction Insights into Carbon Utilization and Element Cycling Functions of Hydrothermarchaeota in Hydrothermal Sediment.</title>
        <authorList>
            <person name="Zhou Z."/>
            <person name="Liu Y."/>
            <person name="Xu W."/>
            <person name="Pan J."/>
            <person name="Luo Z.H."/>
            <person name="Li M."/>
        </authorList>
    </citation>
    <scope>NUCLEOTIDE SEQUENCE [LARGE SCALE GENOMIC DNA]</scope>
    <source>
        <strain evidence="1">SpSt-1056</strain>
    </source>
</reference>
<dbReference type="InterPro" id="IPR011335">
    <property type="entry name" value="Restrct_endonuc-II-like"/>
</dbReference>
<dbReference type="EMBL" id="DRWN01000031">
    <property type="protein sequence ID" value="HHK68381.1"/>
    <property type="molecule type" value="Genomic_DNA"/>
</dbReference>
<gene>
    <name evidence="1" type="ORF">ENM11_04410</name>
</gene>
<evidence type="ECO:0000313" key="1">
    <source>
        <dbReference type="EMBL" id="HHK68381.1"/>
    </source>
</evidence>
<name>A0A7C5LCH6_CALS0</name>
<organism evidence="1">
    <name type="scientific">Caldiarchaeum subterraneum</name>
    <dbReference type="NCBI Taxonomy" id="311458"/>
    <lineage>
        <taxon>Archaea</taxon>
        <taxon>Nitrososphaerota</taxon>
        <taxon>Candidatus Caldarchaeales</taxon>
        <taxon>Candidatus Caldarchaeaceae</taxon>
        <taxon>Candidatus Caldarchaeum</taxon>
    </lineage>
</organism>
<dbReference type="SUPFAM" id="SSF52980">
    <property type="entry name" value="Restriction endonuclease-like"/>
    <property type="match status" value="1"/>
</dbReference>
<accession>A0A7C5LCH6</accession>